<feature type="compositionally biased region" description="Polar residues" evidence="1">
    <location>
        <begin position="92"/>
        <end position="107"/>
    </location>
</feature>
<evidence type="ECO:0000313" key="2">
    <source>
        <dbReference type="EMBL" id="KAD6796751.1"/>
    </source>
</evidence>
<sequence length="167" mass="18229">MLKDEVIRVEARPGSSTVLAAPAAPSQPQPNQHHQNPDNHFSTSRGRGRGRGSWNRRGRGRGGGRSNFSPWSPNQPSYPHWAWWTPPPCPYPTQSSWRHPTTQSQTPAIPPTPHAQFASFPQPQFAGHTEHPHPNPNPPPYGDFNALCPSDLSAAFAHTQGPSSSAS</sequence>
<name>A0A5N6PSU2_9ASTR</name>
<evidence type="ECO:0000313" key="3">
    <source>
        <dbReference type="Proteomes" id="UP000326396"/>
    </source>
</evidence>
<dbReference type="AlphaFoldDB" id="A0A5N6PSU2"/>
<feature type="compositionally biased region" description="Basic residues" evidence="1">
    <location>
        <begin position="46"/>
        <end position="62"/>
    </location>
</feature>
<keyword evidence="3" id="KW-1185">Reference proteome</keyword>
<protein>
    <submittedName>
        <fullName evidence="2">Uncharacterized protein</fullName>
    </submittedName>
</protein>
<feature type="compositionally biased region" description="Polar residues" evidence="1">
    <location>
        <begin position="67"/>
        <end position="77"/>
    </location>
</feature>
<dbReference type="Proteomes" id="UP000326396">
    <property type="component" value="Linkage Group LG11"/>
</dbReference>
<reference evidence="2 3" key="1">
    <citation type="submission" date="2019-05" db="EMBL/GenBank/DDBJ databases">
        <title>Mikania micrantha, genome provides insights into the molecular mechanism of rapid growth.</title>
        <authorList>
            <person name="Liu B."/>
        </authorList>
    </citation>
    <scope>NUCLEOTIDE SEQUENCE [LARGE SCALE GENOMIC DNA]</scope>
    <source>
        <strain evidence="2">NLD-2019</strain>
        <tissue evidence="2">Leaf</tissue>
    </source>
</reference>
<evidence type="ECO:0000256" key="1">
    <source>
        <dbReference type="SAM" id="MobiDB-lite"/>
    </source>
</evidence>
<gene>
    <name evidence="2" type="ORF">E3N88_07647</name>
</gene>
<comment type="caution">
    <text evidence="2">The sequence shown here is derived from an EMBL/GenBank/DDBJ whole genome shotgun (WGS) entry which is preliminary data.</text>
</comment>
<organism evidence="2 3">
    <name type="scientific">Mikania micrantha</name>
    <name type="common">bitter vine</name>
    <dbReference type="NCBI Taxonomy" id="192012"/>
    <lineage>
        <taxon>Eukaryota</taxon>
        <taxon>Viridiplantae</taxon>
        <taxon>Streptophyta</taxon>
        <taxon>Embryophyta</taxon>
        <taxon>Tracheophyta</taxon>
        <taxon>Spermatophyta</taxon>
        <taxon>Magnoliopsida</taxon>
        <taxon>eudicotyledons</taxon>
        <taxon>Gunneridae</taxon>
        <taxon>Pentapetalae</taxon>
        <taxon>asterids</taxon>
        <taxon>campanulids</taxon>
        <taxon>Asterales</taxon>
        <taxon>Asteraceae</taxon>
        <taxon>Asteroideae</taxon>
        <taxon>Heliantheae alliance</taxon>
        <taxon>Eupatorieae</taxon>
        <taxon>Mikania</taxon>
    </lineage>
</organism>
<accession>A0A5N6PSU2</accession>
<dbReference type="EMBL" id="SZYD01000003">
    <property type="protein sequence ID" value="KAD6796751.1"/>
    <property type="molecule type" value="Genomic_DNA"/>
</dbReference>
<feature type="region of interest" description="Disordered" evidence="1">
    <location>
        <begin position="1"/>
        <end position="148"/>
    </location>
</feature>
<feature type="compositionally biased region" description="Low complexity" evidence="1">
    <location>
        <begin position="20"/>
        <end position="40"/>
    </location>
</feature>
<proteinExistence type="predicted"/>
<feature type="compositionally biased region" description="Basic and acidic residues" evidence="1">
    <location>
        <begin position="1"/>
        <end position="11"/>
    </location>
</feature>